<organism evidence="1 2">
    <name type="scientific">Antarcticirhabdus aurantiaca</name>
    <dbReference type="NCBI Taxonomy" id="2606717"/>
    <lineage>
        <taxon>Bacteria</taxon>
        <taxon>Pseudomonadati</taxon>
        <taxon>Pseudomonadota</taxon>
        <taxon>Alphaproteobacteria</taxon>
        <taxon>Hyphomicrobiales</taxon>
        <taxon>Aurantimonadaceae</taxon>
        <taxon>Antarcticirhabdus</taxon>
    </lineage>
</organism>
<name>A0ACD4NNI1_9HYPH</name>
<protein>
    <submittedName>
        <fullName evidence="1">Uncharacterized protein</fullName>
    </submittedName>
</protein>
<sequence length="298" mass="33196">MGQSLCDDLRWARRFRQVRRLPVPWRSPTPQERRSICAHPTFGRFADDAVALADWGERRWIVMERTWSGWPDPPTYALFVLEGEAIWLARDFDGWPSAWREPWFDGAEGEERRRMIEERRAARSRPLREALLLLAGAPLALAGWWVGVVFASGSGQGLDRTWLPEAGSMLFFGAVFALAAALRLFGRPARARWRRSAALWRGRARRRWGRGRERGEFARVYRSALWSGGLATAVLAAAILAGIGIDGLDQSLALIMALATASFAGLALQVFAWAGFRAVLCLPLCLAAGILASILGPR</sequence>
<proteinExistence type="predicted"/>
<dbReference type="EMBL" id="CP113520">
    <property type="protein sequence ID" value="WAJ28279.1"/>
    <property type="molecule type" value="Genomic_DNA"/>
</dbReference>
<keyword evidence="2" id="KW-1185">Reference proteome</keyword>
<evidence type="ECO:0000313" key="1">
    <source>
        <dbReference type="EMBL" id="WAJ28279.1"/>
    </source>
</evidence>
<gene>
    <name evidence="1" type="ORF">OXU80_26260</name>
</gene>
<accession>A0ACD4NNI1</accession>
<evidence type="ECO:0000313" key="2">
    <source>
        <dbReference type="Proteomes" id="UP001163223"/>
    </source>
</evidence>
<reference evidence="1" key="1">
    <citation type="submission" date="2022-11" db="EMBL/GenBank/DDBJ databases">
        <title>beta-Carotene-producing bacterium, Jeongeuplla avenae sp. nov., alleviates the salt stress of Arabidopsis seedlings.</title>
        <authorList>
            <person name="Jiang L."/>
            <person name="Lee J."/>
        </authorList>
    </citation>
    <scope>NUCLEOTIDE SEQUENCE</scope>
    <source>
        <strain evidence="1">DY_R2A_6</strain>
    </source>
</reference>
<dbReference type="Proteomes" id="UP001163223">
    <property type="component" value="Chromosome"/>
</dbReference>